<dbReference type="AlphaFoldDB" id="A0A8H3CAY7"/>
<gene>
    <name evidence="3" type="ORF">RDB_LOCUS183525</name>
</gene>
<protein>
    <submittedName>
        <fullName evidence="3">Uncharacterized protein</fullName>
    </submittedName>
</protein>
<reference evidence="3" key="1">
    <citation type="submission" date="2021-01" db="EMBL/GenBank/DDBJ databases">
        <authorList>
            <person name="Kaushik A."/>
        </authorList>
    </citation>
    <scope>NUCLEOTIDE SEQUENCE</scope>
    <source>
        <strain evidence="3">AG1-1C</strain>
    </source>
</reference>
<accession>A0A8H3CAY7</accession>
<proteinExistence type="predicted"/>
<dbReference type="Pfam" id="PF11951">
    <property type="entry name" value="Fungal_trans_2"/>
    <property type="match status" value="1"/>
</dbReference>
<keyword evidence="2" id="KW-0732">Signal</keyword>
<evidence type="ECO:0000256" key="2">
    <source>
        <dbReference type="SAM" id="SignalP"/>
    </source>
</evidence>
<name>A0A8H3CAY7_9AGAM</name>
<comment type="caution">
    <text evidence="3">The sequence shown here is derived from an EMBL/GenBank/DDBJ whole genome shotgun (WGS) entry which is preliminary data.</text>
</comment>
<evidence type="ECO:0000313" key="4">
    <source>
        <dbReference type="Proteomes" id="UP000663846"/>
    </source>
</evidence>
<feature type="region of interest" description="Disordered" evidence="1">
    <location>
        <begin position="618"/>
        <end position="655"/>
    </location>
</feature>
<dbReference type="EMBL" id="CAJMWS010001207">
    <property type="protein sequence ID" value="CAE6475415.1"/>
    <property type="molecule type" value="Genomic_DNA"/>
</dbReference>
<organism evidence="3 4">
    <name type="scientific">Rhizoctonia solani</name>
    <dbReference type="NCBI Taxonomy" id="456999"/>
    <lineage>
        <taxon>Eukaryota</taxon>
        <taxon>Fungi</taxon>
        <taxon>Dikarya</taxon>
        <taxon>Basidiomycota</taxon>
        <taxon>Agaricomycotina</taxon>
        <taxon>Agaricomycetes</taxon>
        <taxon>Cantharellales</taxon>
        <taxon>Ceratobasidiaceae</taxon>
        <taxon>Rhizoctonia</taxon>
    </lineage>
</organism>
<feature type="signal peptide" evidence="2">
    <location>
        <begin position="1"/>
        <end position="23"/>
    </location>
</feature>
<feature type="chain" id="PRO_5034361500" evidence="2">
    <location>
        <begin position="24"/>
        <end position="1079"/>
    </location>
</feature>
<sequence length="1079" mass="120251">MGGNLTALELVLTFLTMFGPATKESLAAVCVLFEAVVRYDYEKSKFDKDTAKVCRANNHLIAMAELYGVQCDLKQLATPGGRRAILRVILGPVIEGLSLDDLEQIRNNAVEAMVLLTFKPLDEVQDIVTKWANQAIKDRRYQMRVCAWTGLPMEPADGHSEAESSVDVEGSAEDEIIITALTQTCTLGLEIAFIFLTMLGPVTKESVEATGVLFSAILGYSKATGKFDKATVKMVPGVSAQLCLLARLYGLRCEPRILDTPPGPRAILREIIGPVIEEHSPAELEQVRKEADEVAAIIMCGPLERVVTIAAAWAAAAKEDARYQARVAAWTGKPVDGLQRNHAVKVDQRHITTMDNTKLGHNVAYDSKADECKADDDGASENSSDTPLYLEIATCNTVVQLMTVQALFSMDILPKQEASFTTMFPTPLEVCLGHSSVQPATFLDDFSHTVEETSSNIGAVYDSDEVDDTKELMDASDEEHYHRMVGFQFPTYVPSVPTLDTSNGSTPTTDLGSPIFEQWMTTWHSLEMSAWKAVLQSAAEKESQDEKRKAVFEPYADAWEDAQLSCWSAALKGNDRTEPLPRICVDTKDGEARMDPVGNDEGTDGGKDIISIHSASELSSPLGDGFQGPGTKISDDTDTSDHVSSHAQSPEASLQLSPLQSTIKAGHGLVSVTWEMVKLYTQLSSPISSSLGTPLDDQWFIGYILAQMEKTTNHWYFKPTEDQKQRFRHHTYLRLNNTKFSRWILFVSMGIIESSLAGDMSRVQRHSSLMEHIEGSLKAELTLELTPHEMRCRWSDWIHVSLIKTTFIPGFNTYQVLRSLAPVFLQATYSNPTLWPSGSDFTRVPLSSILASISNELTYFALLDCTYAMASGLPQLVEYDTTIYQQPKYSAPHQWLHSSPTELQLVLADINACRDKSPYARDWRDIEHQLLAWQSRHAEHTFTESWMTVAWYAVQESWRLSLQVYLYLAVCNASSDDPRIQTRVKQILQLVGSIKKREPSDTVASFFIQYLIVGICARSEAQRKKVRDKLISVNETKLWIMRASNFAHVLDHLWHGVAAGGLPIKWNDYMRSRETVLPM</sequence>
<feature type="compositionally biased region" description="Basic and acidic residues" evidence="1">
    <location>
        <begin position="633"/>
        <end position="644"/>
    </location>
</feature>
<dbReference type="InterPro" id="IPR021858">
    <property type="entry name" value="Fun_TF"/>
</dbReference>
<dbReference type="Proteomes" id="UP000663846">
    <property type="component" value="Unassembled WGS sequence"/>
</dbReference>
<evidence type="ECO:0000313" key="3">
    <source>
        <dbReference type="EMBL" id="CAE6475415.1"/>
    </source>
</evidence>
<evidence type="ECO:0000256" key="1">
    <source>
        <dbReference type="SAM" id="MobiDB-lite"/>
    </source>
</evidence>